<organism evidence="1 2">
    <name type="scientific">Piliocolobus tephrosceles</name>
    <name type="common">Ugandan red Colobus</name>
    <dbReference type="NCBI Taxonomy" id="591936"/>
    <lineage>
        <taxon>Eukaryota</taxon>
        <taxon>Metazoa</taxon>
        <taxon>Chordata</taxon>
        <taxon>Craniata</taxon>
        <taxon>Vertebrata</taxon>
        <taxon>Euteleostomi</taxon>
        <taxon>Mammalia</taxon>
        <taxon>Eutheria</taxon>
        <taxon>Euarchontoglires</taxon>
        <taxon>Primates</taxon>
        <taxon>Haplorrhini</taxon>
        <taxon>Catarrhini</taxon>
        <taxon>Cercopithecidae</taxon>
        <taxon>Colobinae</taxon>
        <taxon>Piliocolobus</taxon>
    </lineage>
</organism>
<reference evidence="1" key="1">
    <citation type="submission" date="2025-08" db="UniProtKB">
        <authorList>
            <consortium name="Ensembl"/>
        </authorList>
    </citation>
    <scope>IDENTIFICATION</scope>
</reference>
<dbReference type="Proteomes" id="UP000694416">
    <property type="component" value="Unplaced"/>
</dbReference>
<protein>
    <submittedName>
        <fullName evidence="1">Uncharacterized protein</fullName>
    </submittedName>
</protein>
<evidence type="ECO:0000313" key="2">
    <source>
        <dbReference type="Proteomes" id="UP000694416"/>
    </source>
</evidence>
<name>A0A8C9HF18_9PRIM</name>
<reference evidence="1" key="2">
    <citation type="submission" date="2025-09" db="UniProtKB">
        <authorList>
            <consortium name="Ensembl"/>
        </authorList>
    </citation>
    <scope>IDENTIFICATION</scope>
</reference>
<accession>A0A8C9HF18</accession>
<dbReference type="AlphaFoldDB" id="A0A8C9HF18"/>
<dbReference type="Ensembl" id="ENSPTET00000029493.1">
    <property type="protein sequence ID" value="ENSPTEP00000020289.1"/>
    <property type="gene ID" value="ENSPTEG00000021539.1"/>
</dbReference>
<proteinExistence type="predicted"/>
<keyword evidence="2" id="KW-1185">Reference proteome</keyword>
<evidence type="ECO:0000313" key="1">
    <source>
        <dbReference type="Ensembl" id="ENSPTEP00000020289.1"/>
    </source>
</evidence>
<sequence length="231" mass="25248">MSGRMGVRLRAWIATERMNDRWNDGWGDQGRLPGGGRQSERRVLQFPSSWPGSSHRAGAQITFLFFFFLQIKACFILMADLCNHRGQYVQTKGELLFLGLFLLGQSLDDLLLLGLEALFTALACFLGLRPAGLSLVNVAINLLRLTVSSEQPAQNPHSPHPRDLLWHSGIGCTLPLTYAHVPALAAGQGIFPASRPGMDCHRLADDQPIFDQLSDLLTGVGIGDFVGLIGV</sequence>